<dbReference type="RefSeq" id="NP_938278.1">
    <property type="nucleotide sequence ID" value="NC_005179.1"/>
</dbReference>
<reference evidence="1 2" key="1">
    <citation type="journal article" date="1995" name="J. Gen. Virol.">
        <title>Identification and characterization of the thymidine kinase gene of Yaba virus.</title>
        <authorList>
            <person name="Amano H."/>
            <person name="Ueda Y."/>
            <person name="Miyamura T."/>
        </authorList>
    </citation>
    <scope>NUCLEOTIDE SEQUENCE [LARGE SCALE GENOMIC DNA]</scope>
    <source>
        <strain evidence="2">VR587</strain>
    </source>
</reference>
<reference evidence="1 2" key="2">
    <citation type="journal article" date="2003" name="J. Virol.">
        <title>Complete genomic sequence and comparative analysis of the tumorigenic poxvirus Yaba monkey tumor virus.</title>
        <authorList>
            <person name="Brunetti C.R."/>
            <person name="Amano H."/>
            <person name="Ueda Y."/>
            <person name="Qin J."/>
            <person name="Miyamura T."/>
            <person name="Suzuki T."/>
            <person name="Li X."/>
            <person name="Barrett J.W."/>
            <person name="McFadden G."/>
        </authorList>
    </citation>
    <scope>NUCLEOTIDE SEQUENCE [LARGE SCALE GENOMIC DNA]</scope>
    <source>
        <strain evidence="2">VR587</strain>
    </source>
</reference>
<evidence type="ECO:0000313" key="1">
    <source>
        <dbReference type="EMBL" id="AAR07379.1"/>
    </source>
</evidence>
<keyword evidence="2" id="KW-1185">Reference proteome</keyword>
<evidence type="ECO:0000313" key="2">
    <source>
        <dbReference type="Proteomes" id="UP000008596"/>
    </source>
</evidence>
<protein>
    <submittedName>
        <fullName evidence="1">22L</fullName>
    </submittedName>
</protein>
<organismHost>
    <name type="scientific">Erythrocebus patas</name>
    <name type="common">Red guenon</name>
    <name type="synonym">Cercopithecus patas</name>
    <dbReference type="NCBI Taxonomy" id="9538"/>
</organismHost>
<organism evidence="1 2">
    <name type="scientific">Yaba monkey tumor virus (strain VR587)</name>
    <name type="common">YMTV</name>
    <dbReference type="NCBI Taxonomy" id="928314"/>
    <lineage>
        <taxon>Viruses</taxon>
        <taxon>Varidnaviria</taxon>
        <taxon>Bamfordvirae</taxon>
        <taxon>Nucleocytoviricota</taxon>
        <taxon>Pokkesviricetes</taxon>
        <taxon>Chitovirales</taxon>
        <taxon>Poxviridae</taxon>
        <taxon>Chordopoxvirinae</taxon>
        <taxon>Yatapoxvirus</taxon>
        <taxon>Yatapoxvirus yabapox</taxon>
        <taxon>Yaba monkey tumor virus</taxon>
    </lineage>
</organism>
<proteinExistence type="predicted"/>
<dbReference type="EMBL" id="AY386371">
    <property type="protein sequence ID" value="AAR07379.1"/>
    <property type="molecule type" value="Genomic_DNA"/>
</dbReference>
<sequence>MGGKYIRLIKRKINALNFLKKPFKKLYSRKLIELNDDCELCTNERIILIRDDDAFSFKIKKPCEVVVDDDDDIFI</sequence>
<reference evidence="1 2" key="3">
    <citation type="journal article" date="2003" name="Proc. Natl. Acad. Sci. U.S.A.">
        <title>A secreted high-affinity inhibitor of human TNF from Tanapox virus.</title>
        <authorList>
            <person name="Brunetti C.R."/>
            <person name="Paulose-Murphy M."/>
            <person name="Singh R."/>
            <person name="Qin J."/>
            <person name="Barrett J.W."/>
            <person name="Tardivel A."/>
            <person name="Schneider P."/>
            <person name="Essani K."/>
            <person name="McFadden G."/>
        </authorList>
    </citation>
    <scope>NUCLEOTIDE SEQUENCE [LARGE SCALE GENOMIC DNA]</scope>
    <source>
        <strain evidence="2">VR587</strain>
    </source>
</reference>
<dbReference type="Proteomes" id="UP000008596">
    <property type="component" value="Segment"/>
</dbReference>
<dbReference type="KEGG" id="vg:2943705"/>
<organismHost>
    <name type="scientific">Papio hamadryas</name>
    <name type="common">Hamadryas baboon</name>
    <dbReference type="NCBI Taxonomy" id="9557"/>
</organismHost>
<dbReference type="GeneID" id="2943705"/>
<organismHost>
    <name type="scientific">Macaca</name>
    <name type="common">macaques</name>
    <dbReference type="NCBI Taxonomy" id="9539"/>
</organismHost>
<name>Q6TUZ0_YMTV5</name>
<organismHost>
    <name type="scientific">Homo sapiens</name>
    <name type="common">Human</name>
    <dbReference type="NCBI Taxonomy" id="9606"/>
</organismHost>
<accession>Q6TUZ0</accession>